<organism evidence="1">
    <name type="scientific">Rhizophora mucronata</name>
    <name type="common">Asiatic mangrove</name>
    <dbReference type="NCBI Taxonomy" id="61149"/>
    <lineage>
        <taxon>Eukaryota</taxon>
        <taxon>Viridiplantae</taxon>
        <taxon>Streptophyta</taxon>
        <taxon>Embryophyta</taxon>
        <taxon>Tracheophyta</taxon>
        <taxon>Spermatophyta</taxon>
        <taxon>Magnoliopsida</taxon>
        <taxon>eudicotyledons</taxon>
        <taxon>Gunneridae</taxon>
        <taxon>Pentapetalae</taxon>
        <taxon>rosids</taxon>
        <taxon>fabids</taxon>
        <taxon>Malpighiales</taxon>
        <taxon>Rhizophoraceae</taxon>
        <taxon>Rhizophora</taxon>
    </lineage>
</organism>
<accession>A0A2P2JCM4</accession>
<reference evidence="1" key="1">
    <citation type="submission" date="2018-02" db="EMBL/GenBank/DDBJ databases">
        <title>Rhizophora mucronata_Transcriptome.</title>
        <authorList>
            <person name="Meera S.P."/>
            <person name="Sreeshan A."/>
            <person name="Augustine A."/>
        </authorList>
    </citation>
    <scope>NUCLEOTIDE SEQUENCE</scope>
    <source>
        <tissue evidence="1">Leaf</tissue>
    </source>
</reference>
<dbReference type="AlphaFoldDB" id="A0A2P2JCM4"/>
<proteinExistence type="predicted"/>
<name>A0A2P2JCM4_RHIMU</name>
<sequence length="149" mass="17366">MILKANNWKNETFTNSKTLQFLTKNTIKTIRGKCKPLLVLYVTCTQSIKIPEVEHVHITRTKRRESLNGISFCLRSFLKLGPRRRDLLCCTLSLGRNLRQHCPQIIGNFREAWPLRRFWLPTSLHLRISNLHHKNQALLAATCCSRCLL</sequence>
<dbReference type="EMBL" id="GGEC01010752">
    <property type="protein sequence ID" value="MBW91235.1"/>
    <property type="molecule type" value="Transcribed_RNA"/>
</dbReference>
<evidence type="ECO:0000313" key="1">
    <source>
        <dbReference type="EMBL" id="MBW91235.1"/>
    </source>
</evidence>
<protein>
    <submittedName>
        <fullName evidence="1">Uncharacterized protein LOC105121118 isoform X2</fullName>
    </submittedName>
</protein>